<proteinExistence type="predicted"/>
<keyword evidence="1" id="KW-0812">Transmembrane</keyword>
<evidence type="ECO:0000313" key="2">
    <source>
        <dbReference type="EMBL" id="CEZ20264.1"/>
    </source>
</evidence>
<reference evidence="3" key="1">
    <citation type="submission" date="2014-12" db="EMBL/GenBank/DDBJ databases">
        <authorList>
            <person name="Salcher M.M."/>
        </authorList>
    </citation>
    <scope>NUCLEOTIDE SEQUENCE [LARGE SCALE GENOMIC DNA]</scope>
    <source>
        <strain evidence="3">MMS-10A-171</strain>
    </source>
</reference>
<sequence>MEFDQKEETPFNIPEKKKTDKKTLAVYIGAGVITVSSLIFGYANYQATYFKDMEIKNLKTQLEDANTKLQRIDVLETQVRELEVSLAAKSAVKPAAVKKTKVLLKKETKKLAPAKKVIKKTKLVKSKEKKPLKK</sequence>
<accession>A0A0D6EXS3</accession>
<dbReference type="OrthoDB" id="8538737at2"/>
<gene>
    <name evidence="2" type="ORF">BN1208_1384</name>
</gene>
<feature type="transmembrane region" description="Helical" evidence="1">
    <location>
        <begin position="24"/>
        <end position="43"/>
    </location>
</feature>
<dbReference type="HOGENOM" id="CLU_1893738_0_0_4"/>
<dbReference type="KEGG" id="mbat:BN1208_1384"/>
<evidence type="ECO:0000256" key="1">
    <source>
        <dbReference type="SAM" id="Phobius"/>
    </source>
</evidence>
<dbReference type="STRING" id="1581557.BN1208_1384"/>
<name>A0A0D6EXS3_9PROT</name>
<keyword evidence="3" id="KW-1185">Reference proteome</keyword>
<protein>
    <submittedName>
        <fullName evidence="2">Uncharacterized protein</fullName>
    </submittedName>
</protein>
<organism evidence="2 3">
    <name type="scientific">Candidatus Methylopumilus planktonicus</name>
    <dbReference type="NCBI Taxonomy" id="1581557"/>
    <lineage>
        <taxon>Bacteria</taxon>
        <taxon>Pseudomonadati</taxon>
        <taxon>Pseudomonadota</taxon>
        <taxon>Betaproteobacteria</taxon>
        <taxon>Nitrosomonadales</taxon>
        <taxon>Methylophilaceae</taxon>
        <taxon>Candidatus Methylopumilus</taxon>
    </lineage>
</organism>
<keyword evidence="1" id="KW-1133">Transmembrane helix</keyword>
<dbReference type="RefSeq" id="WP_046489086.1">
    <property type="nucleotide sequence ID" value="NZ_LN827929.1"/>
</dbReference>
<dbReference type="AlphaFoldDB" id="A0A0D6EXS3"/>
<keyword evidence="1" id="KW-0472">Membrane</keyword>
<dbReference type="EMBL" id="LN827929">
    <property type="protein sequence ID" value="CEZ20264.1"/>
    <property type="molecule type" value="Genomic_DNA"/>
</dbReference>
<evidence type="ECO:0000313" key="3">
    <source>
        <dbReference type="Proteomes" id="UP000064007"/>
    </source>
</evidence>
<dbReference type="Proteomes" id="UP000064007">
    <property type="component" value="Chromosome 1"/>
</dbReference>